<comment type="caution">
    <text evidence="1">The sequence shown here is derived from an EMBL/GenBank/DDBJ whole genome shotgun (WGS) entry which is preliminary data.</text>
</comment>
<dbReference type="Gene3D" id="2.180.10.10">
    <property type="entry name" value="RHS repeat-associated core"/>
    <property type="match status" value="1"/>
</dbReference>
<gene>
    <name evidence="1" type="ORF">GS398_22170</name>
</gene>
<accession>A0A7K1Y405</accession>
<name>A0A7K1Y405_9SPHI</name>
<evidence type="ECO:0000313" key="1">
    <source>
        <dbReference type="EMBL" id="MXV18014.1"/>
    </source>
</evidence>
<dbReference type="Proteomes" id="UP000451233">
    <property type="component" value="Unassembled WGS sequence"/>
</dbReference>
<evidence type="ECO:0000313" key="2">
    <source>
        <dbReference type="Proteomes" id="UP000451233"/>
    </source>
</evidence>
<dbReference type="AlphaFoldDB" id="A0A7K1Y405"/>
<organism evidence="1 2">
    <name type="scientific">Hufsiella ginkgonis</name>
    <dbReference type="NCBI Taxonomy" id="2695274"/>
    <lineage>
        <taxon>Bacteria</taxon>
        <taxon>Pseudomonadati</taxon>
        <taxon>Bacteroidota</taxon>
        <taxon>Sphingobacteriia</taxon>
        <taxon>Sphingobacteriales</taxon>
        <taxon>Sphingobacteriaceae</taxon>
        <taxon>Hufsiella</taxon>
    </lineage>
</organism>
<feature type="non-terminal residue" evidence="1">
    <location>
        <position position="1"/>
    </location>
</feature>
<reference evidence="1 2" key="1">
    <citation type="submission" date="2019-11" db="EMBL/GenBank/DDBJ databases">
        <title>Pedobacter sp. HMF7056 Genome sequencing and assembly.</title>
        <authorList>
            <person name="Kang H."/>
            <person name="Kim H."/>
            <person name="Joh K."/>
        </authorList>
    </citation>
    <scope>NUCLEOTIDE SEQUENCE [LARGE SCALE GENOMIC DNA]</scope>
    <source>
        <strain evidence="1 2">HMF7056</strain>
    </source>
</reference>
<keyword evidence="2" id="KW-1185">Reference proteome</keyword>
<dbReference type="EMBL" id="WVHS01000017">
    <property type="protein sequence ID" value="MXV18014.1"/>
    <property type="molecule type" value="Genomic_DNA"/>
</dbReference>
<proteinExistence type="predicted"/>
<sequence length="235" mass="25716">PGQSTFVRGLPTGGRVNILGSGTMLLSVNYYDSEGRVIQSKSGNHLTGTDIVNNTYSFTGELLTSNRSHTSSNGSVTVVIRNEYDAWGRKKNTFEKIGSGTEVKLSDLEYNETGQLKQKSLHDSLLVTAFAYNPRGWLKTSSSPQFAMQLNYQDGTTPQYNGNISNQLWGTPGSLSNTFTYGYDKLNRLTSGSSTGTSMSETVSYDHMGNILTLNRDGSGASTYSYYNDNRLKSI</sequence>
<feature type="non-terminal residue" evidence="1">
    <location>
        <position position="235"/>
    </location>
</feature>
<protein>
    <submittedName>
        <fullName evidence="1">RHS repeat-associated core domain-containing protein</fullName>
    </submittedName>
</protein>